<dbReference type="AlphaFoldDB" id="A0A8S0VTF4"/>
<dbReference type="InterPro" id="IPR035979">
    <property type="entry name" value="RBD_domain_sf"/>
</dbReference>
<dbReference type="GO" id="GO:0005737">
    <property type="term" value="C:cytoplasm"/>
    <property type="evidence" value="ECO:0007669"/>
    <property type="project" value="TreeGrafter"/>
</dbReference>
<proteinExistence type="predicted"/>
<dbReference type="GO" id="GO:0000398">
    <property type="term" value="P:mRNA splicing, via spliceosome"/>
    <property type="evidence" value="ECO:0007669"/>
    <property type="project" value="TreeGrafter"/>
</dbReference>
<dbReference type="PANTHER" id="PTHR15481">
    <property type="entry name" value="RIBONUCLEIC ACID BINDING PROTEIN S1"/>
    <property type="match status" value="1"/>
</dbReference>
<comment type="caution">
    <text evidence="5">The sequence shown here is derived from an EMBL/GenBank/DDBJ whole genome shotgun (WGS) entry which is preliminary data.</text>
</comment>
<feature type="domain" description="RRM" evidence="4">
    <location>
        <begin position="76"/>
        <end position="154"/>
    </location>
</feature>
<dbReference type="PROSITE" id="PS50102">
    <property type="entry name" value="RRM"/>
    <property type="match status" value="1"/>
</dbReference>
<keyword evidence="1 2" id="KW-0694">RNA-binding</keyword>
<dbReference type="InterPro" id="IPR000504">
    <property type="entry name" value="RRM_dom"/>
</dbReference>
<dbReference type="Proteomes" id="UP000467700">
    <property type="component" value="Unassembled WGS sequence"/>
</dbReference>
<dbReference type="SMART" id="SM00360">
    <property type="entry name" value="RRM"/>
    <property type="match status" value="1"/>
</dbReference>
<dbReference type="Pfam" id="PF00076">
    <property type="entry name" value="RRM_1"/>
    <property type="match status" value="1"/>
</dbReference>
<dbReference type="InterPro" id="IPR012677">
    <property type="entry name" value="Nucleotide-bd_a/b_plait_sf"/>
</dbReference>
<dbReference type="GO" id="GO:0003723">
    <property type="term" value="F:RNA binding"/>
    <property type="evidence" value="ECO:0007669"/>
    <property type="project" value="UniProtKB-UniRule"/>
</dbReference>
<evidence type="ECO:0000313" key="5">
    <source>
        <dbReference type="EMBL" id="CAA7260190.1"/>
    </source>
</evidence>
<dbReference type="PANTHER" id="PTHR15481:SF0">
    <property type="entry name" value="LD23870P-RELATED"/>
    <property type="match status" value="1"/>
</dbReference>
<sequence>MTAQGRQQIRFHTYLLLSIYFLRLNNMNVVTQAPNLRLKLFDDDKMSRGRSSSPRLSKDVDMDVDPRSPQDKPDAKVIVITNLTRNVVEAHLRTVFSFYGQITKMDVPIFGKSGQNRGKAALEFSDPSAARKAVSHMDGGQLDGAVLKVELSDLPIRSTSSALARLRQTTDAVEEVVVSATGIVIPSEEEVSDVEEGLQDGTTIDQAARVRVQGLAHPSDVAKEVLLRGDALQVTQEEAMGVAGRGVIPFARVGLAGLELQSKWHSLEVAQQD</sequence>
<evidence type="ECO:0000256" key="2">
    <source>
        <dbReference type="PROSITE-ProRule" id="PRU00176"/>
    </source>
</evidence>
<protein>
    <recommendedName>
        <fullName evidence="4">RRM domain-containing protein</fullName>
    </recommendedName>
</protein>
<dbReference type="OrthoDB" id="252020at2759"/>
<dbReference type="EMBL" id="CACVBS010000028">
    <property type="protein sequence ID" value="CAA7260190.1"/>
    <property type="molecule type" value="Genomic_DNA"/>
</dbReference>
<evidence type="ECO:0000259" key="4">
    <source>
        <dbReference type="PROSITE" id="PS50102"/>
    </source>
</evidence>
<name>A0A8S0VTF4_CYCAE</name>
<dbReference type="GO" id="GO:0061574">
    <property type="term" value="C:ASAP complex"/>
    <property type="evidence" value="ECO:0007669"/>
    <property type="project" value="TreeGrafter"/>
</dbReference>
<organism evidence="5 6">
    <name type="scientific">Cyclocybe aegerita</name>
    <name type="common">Black poplar mushroom</name>
    <name type="synonym">Agrocybe aegerita</name>
    <dbReference type="NCBI Taxonomy" id="1973307"/>
    <lineage>
        <taxon>Eukaryota</taxon>
        <taxon>Fungi</taxon>
        <taxon>Dikarya</taxon>
        <taxon>Basidiomycota</taxon>
        <taxon>Agaricomycotina</taxon>
        <taxon>Agaricomycetes</taxon>
        <taxon>Agaricomycetidae</taxon>
        <taxon>Agaricales</taxon>
        <taxon>Agaricineae</taxon>
        <taxon>Bolbitiaceae</taxon>
        <taxon>Cyclocybe</taxon>
    </lineage>
</organism>
<accession>A0A8S0VTF4</accession>
<feature type="region of interest" description="Disordered" evidence="3">
    <location>
        <begin position="45"/>
        <end position="72"/>
    </location>
</feature>
<evidence type="ECO:0000256" key="3">
    <source>
        <dbReference type="SAM" id="MobiDB-lite"/>
    </source>
</evidence>
<evidence type="ECO:0000313" key="6">
    <source>
        <dbReference type="Proteomes" id="UP000467700"/>
    </source>
</evidence>
<dbReference type="Gene3D" id="3.30.70.330">
    <property type="match status" value="1"/>
</dbReference>
<feature type="compositionally biased region" description="Basic and acidic residues" evidence="3">
    <location>
        <begin position="56"/>
        <end position="72"/>
    </location>
</feature>
<evidence type="ECO:0000256" key="1">
    <source>
        <dbReference type="ARBA" id="ARBA00022884"/>
    </source>
</evidence>
<dbReference type="GO" id="GO:0005654">
    <property type="term" value="C:nucleoplasm"/>
    <property type="evidence" value="ECO:0007669"/>
    <property type="project" value="TreeGrafter"/>
</dbReference>
<dbReference type="SUPFAM" id="SSF54928">
    <property type="entry name" value="RNA-binding domain, RBD"/>
    <property type="match status" value="1"/>
</dbReference>
<keyword evidence="6" id="KW-1185">Reference proteome</keyword>
<gene>
    <name evidence="5" type="ORF">AAE3_LOCUS2037</name>
</gene>
<reference evidence="5 6" key="1">
    <citation type="submission" date="2020-01" db="EMBL/GenBank/DDBJ databases">
        <authorList>
            <person name="Gupta K D."/>
        </authorList>
    </citation>
    <scope>NUCLEOTIDE SEQUENCE [LARGE SCALE GENOMIC DNA]</scope>
</reference>